<proteinExistence type="predicted"/>
<dbReference type="Pfam" id="PF13412">
    <property type="entry name" value="HTH_24"/>
    <property type="match status" value="1"/>
</dbReference>
<evidence type="ECO:0000313" key="2">
    <source>
        <dbReference type="Proteomes" id="UP000218810"/>
    </source>
</evidence>
<evidence type="ECO:0000313" key="1">
    <source>
        <dbReference type="EMBL" id="PAY21956.1"/>
    </source>
</evidence>
<dbReference type="Proteomes" id="UP000218810">
    <property type="component" value="Unassembled WGS sequence"/>
</dbReference>
<dbReference type="InterPro" id="IPR036388">
    <property type="entry name" value="WH-like_DNA-bd_sf"/>
</dbReference>
<keyword evidence="2" id="KW-1185">Reference proteome</keyword>
<dbReference type="Gene3D" id="1.10.10.10">
    <property type="entry name" value="Winged helix-like DNA-binding domain superfamily/Winged helix DNA-binding domain"/>
    <property type="match status" value="1"/>
</dbReference>
<dbReference type="RefSeq" id="WP_095719274.1">
    <property type="nucleotide sequence ID" value="NZ_NTGA01000034.1"/>
</dbReference>
<accession>A0A2A2WL74</accession>
<dbReference type="InterPro" id="IPR011991">
    <property type="entry name" value="ArsR-like_HTH"/>
</dbReference>
<dbReference type="AlphaFoldDB" id="A0A2A2WL74"/>
<protein>
    <submittedName>
        <fullName evidence="1">AsnC family transcriptional regulator</fullName>
    </submittedName>
</protein>
<reference evidence="2" key="1">
    <citation type="submission" date="2017-09" db="EMBL/GenBank/DDBJ databases">
        <authorList>
            <person name="Zhang Y."/>
            <person name="Huang X."/>
            <person name="Liu J."/>
            <person name="Lu L."/>
            <person name="Peng K."/>
        </authorList>
    </citation>
    <scope>NUCLEOTIDE SEQUENCE [LARGE SCALE GENOMIC DNA]</scope>
    <source>
        <strain evidence="2">S-XJ-1</strain>
    </source>
</reference>
<sequence>MGRRGWGGAVAEWTFLTNHAHVLLCIAQDSETRLRDIADAVGITERATQRIVAELEEAGYLQRIRDGRRNRYSLNRDLPLRHPLERDHMVGEILSVLGAPHTGARGQDT</sequence>
<dbReference type="InterPro" id="IPR036390">
    <property type="entry name" value="WH_DNA-bd_sf"/>
</dbReference>
<organism evidence="1 2">
    <name type="scientific">Dietzia natronolimnaea</name>
    <dbReference type="NCBI Taxonomy" id="161920"/>
    <lineage>
        <taxon>Bacteria</taxon>
        <taxon>Bacillati</taxon>
        <taxon>Actinomycetota</taxon>
        <taxon>Actinomycetes</taxon>
        <taxon>Mycobacteriales</taxon>
        <taxon>Dietziaceae</taxon>
        <taxon>Dietzia</taxon>
    </lineage>
</organism>
<dbReference type="OrthoDB" id="371140at2"/>
<comment type="caution">
    <text evidence="1">The sequence shown here is derived from an EMBL/GenBank/DDBJ whole genome shotgun (WGS) entry which is preliminary data.</text>
</comment>
<dbReference type="EMBL" id="NTGA01000034">
    <property type="protein sequence ID" value="PAY21956.1"/>
    <property type="molecule type" value="Genomic_DNA"/>
</dbReference>
<dbReference type="CDD" id="cd00090">
    <property type="entry name" value="HTH_ARSR"/>
    <property type="match status" value="1"/>
</dbReference>
<dbReference type="SUPFAM" id="SSF46785">
    <property type="entry name" value="Winged helix' DNA-binding domain"/>
    <property type="match status" value="1"/>
</dbReference>
<gene>
    <name evidence="1" type="ORF">CEY15_16080</name>
</gene>
<name>A0A2A2WL74_9ACTN</name>